<keyword evidence="1" id="KW-0472">Membrane</keyword>
<name>A0ABP9AMW7_9PSEU</name>
<gene>
    <name evidence="2" type="ORF">GCM10023200_16530</name>
</gene>
<evidence type="ECO:0000313" key="3">
    <source>
        <dbReference type="Proteomes" id="UP001500928"/>
    </source>
</evidence>
<accession>A0ABP9AMW7</accession>
<comment type="caution">
    <text evidence="2">The sequence shown here is derived from an EMBL/GenBank/DDBJ whole genome shotgun (WGS) entry which is preliminary data.</text>
</comment>
<feature type="transmembrane region" description="Helical" evidence="1">
    <location>
        <begin position="268"/>
        <end position="285"/>
    </location>
</feature>
<feature type="transmembrane region" description="Helical" evidence="1">
    <location>
        <begin position="241"/>
        <end position="261"/>
    </location>
</feature>
<feature type="transmembrane region" description="Helical" evidence="1">
    <location>
        <begin position="73"/>
        <end position="92"/>
    </location>
</feature>
<dbReference type="Proteomes" id="UP001500928">
    <property type="component" value="Unassembled WGS sequence"/>
</dbReference>
<dbReference type="InterPro" id="IPR009339">
    <property type="entry name" value="DUF998"/>
</dbReference>
<feature type="transmembrane region" description="Helical" evidence="1">
    <location>
        <begin position="133"/>
        <end position="152"/>
    </location>
</feature>
<dbReference type="Pfam" id="PF06197">
    <property type="entry name" value="DUF998"/>
    <property type="match status" value="2"/>
</dbReference>
<sequence length="382" mass="39157">MALAAAAPVVLVVGGTVAQLAQPPGAYDAVRQTVSTLAGLGATDRWIMATTLAVVGALFVLVALGLRGVPRAARAVLGVGGVAAVVAALAAQPAHGSSAVHMTATVIAAVLFVLWPLPLVADRDLAPRLRRDSFVAVAAMTVALGWLCAQAWTDGTWLGVAERVLMLLETVWPIRVAVATARGPARDRPAAATGWATLGIAVLAPIVLVTGLLWAQHAWPGPDPVDQSLSALAGLGATDRWIMSVTLGLVGVLLVLVAGGLRPRVPTPAWLVLGAGGALLTLAGLEPQPVGGYNPVHMGAAGLAWLAFTLWPLGLALSPAVNPRLRRASALAVVVLALLVAWFAVELITTGPWYGVSQRVVVLAQAVWPVVVASAVLGRRRP</sequence>
<feature type="transmembrane region" description="Helical" evidence="1">
    <location>
        <begin position="45"/>
        <end position="66"/>
    </location>
</feature>
<evidence type="ECO:0000256" key="1">
    <source>
        <dbReference type="SAM" id="Phobius"/>
    </source>
</evidence>
<feature type="transmembrane region" description="Helical" evidence="1">
    <location>
        <begin position="297"/>
        <end position="318"/>
    </location>
</feature>
<keyword evidence="1" id="KW-0812">Transmembrane</keyword>
<feature type="transmembrane region" description="Helical" evidence="1">
    <location>
        <begin position="164"/>
        <end position="181"/>
    </location>
</feature>
<dbReference type="EMBL" id="BAABHO010000010">
    <property type="protein sequence ID" value="GAA4783724.1"/>
    <property type="molecule type" value="Genomic_DNA"/>
</dbReference>
<keyword evidence="3" id="KW-1185">Reference proteome</keyword>
<evidence type="ECO:0000313" key="2">
    <source>
        <dbReference type="EMBL" id="GAA4783724.1"/>
    </source>
</evidence>
<proteinExistence type="predicted"/>
<organism evidence="2 3">
    <name type="scientific">Actinomycetospora chlora</name>
    <dbReference type="NCBI Taxonomy" id="663608"/>
    <lineage>
        <taxon>Bacteria</taxon>
        <taxon>Bacillati</taxon>
        <taxon>Actinomycetota</taxon>
        <taxon>Actinomycetes</taxon>
        <taxon>Pseudonocardiales</taxon>
        <taxon>Pseudonocardiaceae</taxon>
        <taxon>Actinomycetospora</taxon>
    </lineage>
</organism>
<feature type="transmembrane region" description="Helical" evidence="1">
    <location>
        <begin position="193"/>
        <end position="215"/>
    </location>
</feature>
<feature type="transmembrane region" description="Helical" evidence="1">
    <location>
        <begin position="98"/>
        <end position="121"/>
    </location>
</feature>
<reference evidence="3" key="1">
    <citation type="journal article" date="2019" name="Int. J. Syst. Evol. Microbiol.">
        <title>The Global Catalogue of Microorganisms (GCM) 10K type strain sequencing project: providing services to taxonomists for standard genome sequencing and annotation.</title>
        <authorList>
            <consortium name="The Broad Institute Genomics Platform"/>
            <consortium name="The Broad Institute Genome Sequencing Center for Infectious Disease"/>
            <person name="Wu L."/>
            <person name="Ma J."/>
        </authorList>
    </citation>
    <scope>NUCLEOTIDE SEQUENCE [LARGE SCALE GENOMIC DNA]</scope>
    <source>
        <strain evidence="3">JCM 17979</strain>
    </source>
</reference>
<keyword evidence="1" id="KW-1133">Transmembrane helix</keyword>
<protein>
    <recommendedName>
        <fullName evidence="4">DUF998 domain-containing protein</fullName>
    </recommendedName>
</protein>
<evidence type="ECO:0008006" key="4">
    <source>
        <dbReference type="Google" id="ProtNLM"/>
    </source>
</evidence>
<feature type="transmembrane region" description="Helical" evidence="1">
    <location>
        <begin position="360"/>
        <end position="378"/>
    </location>
</feature>
<feature type="transmembrane region" description="Helical" evidence="1">
    <location>
        <begin position="330"/>
        <end position="354"/>
    </location>
</feature>